<dbReference type="AlphaFoldDB" id="A0A1I3HIG4"/>
<dbReference type="Gene3D" id="3.40.50.150">
    <property type="entry name" value="Vaccinia Virus protein VP39"/>
    <property type="match status" value="1"/>
</dbReference>
<dbReference type="InterPro" id="IPR029063">
    <property type="entry name" value="SAM-dependent_MTases_sf"/>
</dbReference>
<dbReference type="RefSeq" id="WP_092776986.1">
    <property type="nucleotide sequence ID" value="NZ_FORA01000001.1"/>
</dbReference>
<dbReference type="CDD" id="cd02440">
    <property type="entry name" value="AdoMet_MTases"/>
    <property type="match status" value="1"/>
</dbReference>
<organism evidence="2 3">
    <name type="scientific">Jannaschia pohangensis</name>
    <dbReference type="NCBI Taxonomy" id="390807"/>
    <lineage>
        <taxon>Bacteria</taxon>
        <taxon>Pseudomonadati</taxon>
        <taxon>Pseudomonadota</taxon>
        <taxon>Alphaproteobacteria</taxon>
        <taxon>Rhodobacterales</taxon>
        <taxon>Roseobacteraceae</taxon>
        <taxon>Jannaschia</taxon>
    </lineage>
</organism>
<sequence>MSAGFRVFFEQILTNPAQMGTLVPSSSYLGAEMTAGLGPESGPVIELGPGSGAITRAILARGVAQSDLHLVEMNPAFAEGLRRSFPEAHVHCRSAADLPELGLPPVTTILSSLPLLSLPDTLVPAILHAARSALAPGGSIVQFTYGVRPPVDDAMLARVGLRCSPGATVWRNLPPARLFHLHRVE</sequence>
<keyword evidence="2" id="KW-0808">Transferase</keyword>
<evidence type="ECO:0000259" key="1">
    <source>
        <dbReference type="Pfam" id="PF13649"/>
    </source>
</evidence>
<dbReference type="InterPro" id="IPR041698">
    <property type="entry name" value="Methyltransf_25"/>
</dbReference>
<dbReference type="Pfam" id="PF13649">
    <property type="entry name" value="Methyltransf_25"/>
    <property type="match status" value="1"/>
</dbReference>
<proteinExistence type="predicted"/>
<gene>
    <name evidence="2" type="ORF">SAMN04488095_0611</name>
</gene>
<feature type="domain" description="Methyltransferase" evidence="1">
    <location>
        <begin position="44"/>
        <end position="138"/>
    </location>
</feature>
<dbReference type="GO" id="GO:0008168">
    <property type="term" value="F:methyltransferase activity"/>
    <property type="evidence" value="ECO:0007669"/>
    <property type="project" value="UniProtKB-KW"/>
</dbReference>
<reference evidence="2 3" key="1">
    <citation type="submission" date="2016-10" db="EMBL/GenBank/DDBJ databases">
        <authorList>
            <person name="de Groot N.N."/>
        </authorList>
    </citation>
    <scope>NUCLEOTIDE SEQUENCE [LARGE SCALE GENOMIC DNA]</scope>
    <source>
        <strain evidence="2 3">DSM 19073</strain>
    </source>
</reference>
<keyword evidence="2" id="KW-0489">Methyltransferase</keyword>
<dbReference type="EMBL" id="FORA01000001">
    <property type="protein sequence ID" value="SFI35524.1"/>
    <property type="molecule type" value="Genomic_DNA"/>
</dbReference>
<dbReference type="Proteomes" id="UP000199110">
    <property type="component" value="Unassembled WGS sequence"/>
</dbReference>
<dbReference type="OrthoDB" id="9805585at2"/>
<dbReference type="GO" id="GO:0032259">
    <property type="term" value="P:methylation"/>
    <property type="evidence" value="ECO:0007669"/>
    <property type="project" value="UniProtKB-KW"/>
</dbReference>
<evidence type="ECO:0000313" key="2">
    <source>
        <dbReference type="EMBL" id="SFI35524.1"/>
    </source>
</evidence>
<dbReference type="STRING" id="390807.SAMN04488095_0611"/>
<keyword evidence="3" id="KW-1185">Reference proteome</keyword>
<name>A0A1I3HIG4_9RHOB</name>
<protein>
    <submittedName>
        <fullName evidence="2">Phospholipid N-methyltransferase</fullName>
    </submittedName>
</protein>
<evidence type="ECO:0000313" key="3">
    <source>
        <dbReference type="Proteomes" id="UP000199110"/>
    </source>
</evidence>
<accession>A0A1I3HIG4</accession>
<dbReference type="SUPFAM" id="SSF53335">
    <property type="entry name" value="S-adenosyl-L-methionine-dependent methyltransferases"/>
    <property type="match status" value="1"/>
</dbReference>